<evidence type="ECO:0000256" key="1">
    <source>
        <dbReference type="ARBA" id="ARBA00012156"/>
    </source>
</evidence>
<dbReference type="PANTHER" id="PTHR11735:SF6">
    <property type="entry name" value="TRNA N6-ADENOSINE THREONYLCARBAMOYLTRANSFERASE, MITOCHONDRIAL"/>
    <property type="match status" value="1"/>
</dbReference>
<evidence type="ECO:0000256" key="2">
    <source>
        <dbReference type="ARBA" id="ARBA00022679"/>
    </source>
</evidence>
<dbReference type="RefSeq" id="XP_004831358.1">
    <property type="nucleotide sequence ID" value="XM_004831301.1"/>
</dbReference>
<comment type="catalytic activity">
    <reaction evidence="6">
        <text>L-threonylcarbamoyladenylate + adenosine(37) in tRNA = N(6)-L-threonylcarbamoyladenosine(37) in tRNA + AMP + H(+)</text>
        <dbReference type="Rhea" id="RHEA:37059"/>
        <dbReference type="Rhea" id="RHEA-COMP:10162"/>
        <dbReference type="Rhea" id="RHEA-COMP:10163"/>
        <dbReference type="ChEBI" id="CHEBI:15378"/>
        <dbReference type="ChEBI" id="CHEBI:73682"/>
        <dbReference type="ChEBI" id="CHEBI:74411"/>
        <dbReference type="ChEBI" id="CHEBI:74418"/>
        <dbReference type="ChEBI" id="CHEBI:456215"/>
        <dbReference type="EC" id="2.3.1.234"/>
    </reaction>
</comment>
<keyword evidence="8" id="KW-0378">Hydrolase</keyword>
<evidence type="ECO:0000313" key="9">
    <source>
        <dbReference type="Proteomes" id="UP000031512"/>
    </source>
</evidence>
<keyword evidence="3" id="KW-0819">tRNA processing</keyword>
<dbReference type="GO" id="GO:0061711">
    <property type="term" value="F:tRNA N(6)-L-threonylcarbamoyladenine synthase activity"/>
    <property type="evidence" value="ECO:0007669"/>
    <property type="project" value="UniProtKB-EC"/>
</dbReference>
<dbReference type="OrthoDB" id="10259622at2759"/>
<evidence type="ECO:0000256" key="5">
    <source>
        <dbReference type="ARBA" id="ARBA00023315"/>
    </source>
</evidence>
<dbReference type="InterPro" id="IPR017861">
    <property type="entry name" value="KAE1/TsaD"/>
</dbReference>
<dbReference type="SUPFAM" id="SSF53067">
    <property type="entry name" value="Actin-like ATPase domain"/>
    <property type="match status" value="1"/>
</dbReference>
<evidence type="ECO:0000313" key="8">
    <source>
        <dbReference type="EMBL" id="AFZ81692.1"/>
    </source>
</evidence>
<dbReference type="eggNOG" id="KOG2707">
    <property type="taxonomic scope" value="Eukaryota"/>
</dbReference>
<evidence type="ECO:0000256" key="3">
    <source>
        <dbReference type="ARBA" id="ARBA00022694"/>
    </source>
</evidence>
<evidence type="ECO:0000259" key="7">
    <source>
        <dbReference type="Pfam" id="PF00814"/>
    </source>
</evidence>
<dbReference type="GeneID" id="15804637"/>
<dbReference type="GO" id="GO:0008033">
    <property type="term" value="P:tRNA processing"/>
    <property type="evidence" value="ECO:0007669"/>
    <property type="project" value="UniProtKB-KW"/>
</dbReference>
<dbReference type="AlphaFoldDB" id="L0B1E6"/>
<dbReference type="VEuPathDB" id="PiroplasmaDB:BEWA_011100"/>
<keyword evidence="5" id="KW-0012">Acyltransferase</keyword>
<reference evidence="8 9" key="1">
    <citation type="journal article" date="2012" name="BMC Genomics">
        <title>Comparative genomic analysis and phylogenetic position of Theileria equi.</title>
        <authorList>
            <person name="Kappmeyer L.S."/>
            <person name="Thiagarajan M."/>
            <person name="Herndon D.R."/>
            <person name="Ramsay J.D."/>
            <person name="Caler E."/>
            <person name="Djikeng A."/>
            <person name="Gillespie J.J."/>
            <person name="Lau A.O."/>
            <person name="Roalson E.H."/>
            <person name="Silva J.C."/>
            <person name="Silva M.G."/>
            <person name="Suarez C.E."/>
            <person name="Ueti M.W."/>
            <person name="Nene V.M."/>
            <person name="Mealey R.H."/>
            <person name="Knowles D.P."/>
            <person name="Brayton K.A."/>
        </authorList>
    </citation>
    <scope>NUCLEOTIDE SEQUENCE [LARGE SCALE GENOMIC DNA]</scope>
    <source>
        <strain evidence="8 9">WA</strain>
    </source>
</reference>
<gene>
    <name evidence="8" type="ORF">BEWA_011100</name>
</gene>
<accession>L0B1E6</accession>
<name>L0B1E6_THEEQ</name>
<organism evidence="8 9">
    <name type="scientific">Theileria equi strain WA</name>
    <dbReference type="NCBI Taxonomy" id="1537102"/>
    <lineage>
        <taxon>Eukaryota</taxon>
        <taxon>Sar</taxon>
        <taxon>Alveolata</taxon>
        <taxon>Apicomplexa</taxon>
        <taxon>Aconoidasida</taxon>
        <taxon>Piroplasmida</taxon>
        <taxon>Theileriidae</taxon>
        <taxon>Theileria</taxon>
    </lineage>
</organism>
<dbReference type="GO" id="GO:0046872">
    <property type="term" value="F:metal ion binding"/>
    <property type="evidence" value="ECO:0007669"/>
    <property type="project" value="UniProtKB-KW"/>
</dbReference>
<feature type="domain" description="Gcp-like" evidence="7">
    <location>
        <begin position="121"/>
        <end position="413"/>
    </location>
</feature>
<evidence type="ECO:0000256" key="6">
    <source>
        <dbReference type="ARBA" id="ARBA00048117"/>
    </source>
</evidence>
<dbReference type="PRINTS" id="PR00789">
    <property type="entry name" value="OSIALOPTASE"/>
</dbReference>
<dbReference type="Pfam" id="PF00814">
    <property type="entry name" value="TsaD"/>
    <property type="match status" value="1"/>
</dbReference>
<dbReference type="GO" id="GO:0005739">
    <property type="term" value="C:mitochondrion"/>
    <property type="evidence" value="ECO:0007669"/>
    <property type="project" value="TreeGrafter"/>
</dbReference>
<dbReference type="Gene3D" id="3.30.420.40">
    <property type="match status" value="2"/>
</dbReference>
<dbReference type="Proteomes" id="UP000031512">
    <property type="component" value="Chromosome 3"/>
</dbReference>
<keyword evidence="2" id="KW-0808">Transferase</keyword>
<dbReference type="InterPro" id="IPR000905">
    <property type="entry name" value="Gcp-like_dom"/>
</dbReference>
<dbReference type="STRING" id="1537102.L0B1E6"/>
<keyword evidence="4" id="KW-0479">Metal-binding</keyword>
<dbReference type="EMBL" id="CP001670">
    <property type="protein sequence ID" value="AFZ81692.1"/>
    <property type="molecule type" value="Genomic_DNA"/>
</dbReference>
<dbReference type="GO" id="GO:0016787">
    <property type="term" value="F:hydrolase activity"/>
    <property type="evidence" value="ECO:0007669"/>
    <property type="project" value="UniProtKB-KW"/>
</dbReference>
<keyword evidence="9" id="KW-1185">Reference proteome</keyword>
<dbReference type="PANTHER" id="PTHR11735">
    <property type="entry name" value="TRNA N6-ADENOSINE THREONYLCARBAMOYLTRANSFERASE"/>
    <property type="match status" value="1"/>
</dbReference>
<sequence length="636" mass="72881">MFLKLYACYAALYFAFNDLILGCIPFRDRFFVKPVTLRDPALFKSNYGYISFGIFRESNHPIFLRNIESIKGTTRVFSNFSDYLERNKITEGGIEEDLYNILAIETSFDDTCAAVIRSDGKILSEEQVSQRGTVELFQGINPSYAYRIHQERIQDVIHRVLEKAGLSMNQIRKIAVTRGPGLEICLKVGYDMALELSKKFKIDLVDENHIAAHCLSPMIRDHQFKCYGNSRLSQSDELRYPYLCLLLSGGHSQIYVAQNPIKFHLLSDTQDRYAGNVLDKCARDLGLGIGDGGASSLESAAKNVKIPEYIFTIPSKACFFSEFCFSGIRTQLHLLIKSLLSEQDFQSISKLPKHTIDQLAYSCQDAVFNQILLQLEKAMDVCETLFGIRQVALVGGVGCNNKIKDMIVSMFERRKAMISTKCLSFLERMRRHISKFLKNGLKIRIEDDNDFLKIHTELIKKFNSLEDLMRYLLNPSLFSSLLTGKNRIKACIQDKNSIYRLLLYSYFHVLGDKVQILRKQLSKAIERRETISSSRTLLKELMNIDGNNSYLIKKHEVNHSDFSGNWELFTPSRKYCRDNAVMIGFSLLEKHKIGIKGINREEKIDGKDVLSKWDLGDRKCWEVLSDICKLHSFLST</sequence>
<dbReference type="EC" id="2.3.1.234" evidence="1"/>
<protein>
    <recommendedName>
        <fullName evidence="1">N(6)-L-threonylcarbamoyladenine synthase</fullName>
        <ecNumber evidence="1">2.3.1.234</ecNumber>
    </recommendedName>
</protein>
<evidence type="ECO:0000256" key="4">
    <source>
        <dbReference type="ARBA" id="ARBA00022723"/>
    </source>
</evidence>
<proteinExistence type="predicted"/>
<dbReference type="InterPro" id="IPR043129">
    <property type="entry name" value="ATPase_NBD"/>
</dbReference>
<dbReference type="KEGG" id="beq:BEWA_011100"/>